<keyword evidence="2" id="KW-1185">Reference proteome</keyword>
<dbReference type="Gene3D" id="2.40.160.20">
    <property type="match status" value="1"/>
</dbReference>
<evidence type="ECO:0000313" key="2">
    <source>
        <dbReference type="Proteomes" id="UP001172159"/>
    </source>
</evidence>
<dbReference type="Proteomes" id="UP001172159">
    <property type="component" value="Unassembled WGS sequence"/>
</dbReference>
<gene>
    <name evidence="1" type="ORF">B0T21DRAFT_434194</name>
</gene>
<reference evidence="1" key="1">
    <citation type="submission" date="2023-06" db="EMBL/GenBank/DDBJ databases">
        <title>Genome-scale phylogeny and comparative genomics of the fungal order Sordariales.</title>
        <authorList>
            <consortium name="Lawrence Berkeley National Laboratory"/>
            <person name="Hensen N."/>
            <person name="Bonometti L."/>
            <person name="Westerberg I."/>
            <person name="Brannstrom I.O."/>
            <person name="Guillou S."/>
            <person name="Cros-Aarteil S."/>
            <person name="Calhoun S."/>
            <person name="Haridas S."/>
            <person name="Kuo A."/>
            <person name="Mondo S."/>
            <person name="Pangilinan J."/>
            <person name="Riley R."/>
            <person name="Labutti K."/>
            <person name="Andreopoulos B."/>
            <person name="Lipzen A."/>
            <person name="Chen C."/>
            <person name="Yanf M."/>
            <person name="Daum C."/>
            <person name="Ng V."/>
            <person name="Clum A."/>
            <person name="Steindorff A."/>
            <person name="Ohm R."/>
            <person name="Martin F."/>
            <person name="Silar P."/>
            <person name="Natvig D."/>
            <person name="Lalanne C."/>
            <person name="Gautier V."/>
            <person name="Ament-Velasquez S.L."/>
            <person name="Kruys A."/>
            <person name="Hutchinson M.I."/>
            <person name="Powell A.J."/>
            <person name="Barry K."/>
            <person name="Miller A.N."/>
            <person name="Grigoriev I.V."/>
            <person name="Debuchy R."/>
            <person name="Gladieux P."/>
            <person name="Thoren M.H."/>
            <person name="Johannesson H."/>
        </authorList>
    </citation>
    <scope>NUCLEOTIDE SEQUENCE</scope>
    <source>
        <strain evidence="1">CBS 540.89</strain>
    </source>
</reference>
<protein>
    <submittedName>
        <fullName evidence="1">Uncharacterized protein</fullName>
    </submittedName>
</protein>
<organism evidence="1 2">
    <name type="scientific">Apiosordaria backusii</name>
    <dbReference type="NCBI Taxonomy" id="314023"/>
    <lineage>
        <taxon>Eukaryota</taxon>
        <taxon>Fungi</taxon>
        <taxon>Dikarya</taxon>
        <taxon>Ascomycota</taxon>
        <taxon>Pezizomycotina</taxon>
        <taxon>Sordariomycetes</taxon>
        <taxon>Sordariomycetidae</taxon>
        <taxon>Sordariales</taxon>
        <taxon>Lasiosphaeriaceae</taxon>
        <taxon>Apiosordaria</taxon>
    </lineage>
</organism>
<dbReference type="AlphaFoldDB" id="A0AA40EMU6"/>
<name>A0AA40EMU6_9PEZI</name>
<dbReference type="InterPro" id="IPR020915">
    <property type="entry name" value="UPF0311"/>
</dbReference>
<proteinExistence type="predicted"/>
<evidence type="ECO:0000313" key="1">
    <source>
        <dbReference type="EMBL" id="KAK0742240.1"/>
    </source>
</evidence>
<dbReference type="Pfam" id="PF11578">
    <property type="entry name" value="DUF3237"/>
    <property type="match status" value="1"/>
</dbReference>
<sequence length="240" mass="25806">MQMLSTRSQRIELKKYKKSFSSPSQVAQLTSTPGHQQTKFQFTLLTAQLINRKTTLKHYHKMKFTNLFITSLLPTFSLALATPTPPGLSYLGHANISVSTPFPVGPGPFGQRNIFPIAGGNFTGPVFNATIPAFGGDWGLGDPAQGNFYVDARYQLHTTDGADIYVEANGPQQPDGRLHTRVRFEAGTDKGYGWLNGVVGVGVVTPRLGEGEGGQGVEGIGIEVWRLESLVVGGEGKGGE</sequence>
<dbReference type="PANTHER" id="PTHR37315">
    <property type="entry name" value="UPF0311 PROTEIN BLR7842"/>
    <property type="match status" value="1"/>
</dbReference>
<dbReference type="PANTHER" id="PTHR37315:SF1">
    <property type="entry name" value="UPF0311 PROTEIN BLR7842"/>
    <property type="match status" value="1"/>
</dbReference>
<accession>A0AA40EMU6</accession>
<dbReference type="EMBL" id="JAUKTV010000003">
    <property type="protein sequence ID" value="KAK0742240.1"/>
    <property type="molecule type" value="Genomic_DNA"/>
</dbReference>
<comment type="caution">
    <text evidence="1">The sequence shown here is derived from an EMBL/GenBank/DDBJ whole genome shotgun (WGS) entry which is preliminary data.</text>
</comment>